<dbReference type="EMBL" id="PVTX01000004">
    <property type="protein sequence ID" value="PRZ07794.1"/>
    <property type="molecule type" value="Genomic_DNA"/>
</dbReference>
<feature type="domain" description="HTH lysR-type" evidence="5">
    <location>
        <begin position="4"/>
        <end position="61"/>
    </location>
</feature>
<keyword evidence="7" id="KW-1185">Reference proteome</keyword>
<dbReference type="InterPro" id="IPR000847">
    <property type="entry name" value="LysR_HTH_N"/>
</dbReference>
<reference evidence="6 7" key="1">
    <citation type="submission" date="2018-03" db="EMBL/GenBank/DDBJ databases">
        <title>Comparative analysis of microorganisms from saline springs in Andes Mountain Range, Colombia.</title>
        <authorList>
            <person name="Rubin E."/>
        </authorList>
    </citation>
    <scope>NUCLEOTIDE SEQUENCE [LARGE SCALE GENOMIC DNA]</scope>
    <source>
        <strain evidence="6 7">CG 23</strain>
    </source>
</reference>
<keyword evidence="4" id="KW-0804">Transcription</keyword>
<dbReference type="PANTHER" id="PTHR30537">
    <property type="entry name" value="HTH-TYPE TRANSCRIPTIONAL REGULATOR"/>
    <property type="match status" value="1"/>
</dbReference>
<dbReference type="InterPro" id="IPR058163">
    <property type="entry name" value="LysR-type_TF_proteobact-type"/>
</dbReference>
<dbReference type="GO" id="GO:0003677">
    <property type="term" value="F:DNA binding"/>
    <property type="evidence" value="ECO:0007669"/>
    <property type="project" value="UniProtKB-KW"/>
</dbReference>
<organism evidence="6 7">
    <name type="scientific">Isoptericola halotolerans</name>
    <dbReference type="NCBI Taxonomy" id="300560"/>
    <lineage>
        <taxon>Bacteria</taxon>
        <taxon>Bacillati</taxon>
        <taxon>Actinomycetota</taxon>
        <taxon>Actinomycetes</taxon>
        <taxon>Micrococcales</taxon>
        <taxon>Promicromonosporaceae</taxon>
        <taxon>Isoptericola</taxon>
    </lineage>
</organism>
<dbReference type="Proteomes" id="UP000239895">
    <property type="component" value="Unassembled WGS sequence"/>
</dbReference>
<proteinExistence type="inferred from homology"/>
<dbReference type="Pfam" id="PF03466">
    <property type="entry name" value="LysR_substrate"/>
    <property type="match status" value="1"/>
</dbReference>
<evidence type="ECO:0000256" key="2">
    <source>
        <dbReference type="ARBA" id="ARBA00023015"/>
    </source>
</evidence>
<evidence type="ECO:0000313" key="6">
    <source>
        <dbReference type="EMBL" id="PRZ07794.1"/>
    </source>
</evidence>
<dbReference type="InterPro" id="IPR005119">
    <property type="entry name" value="LysR_subst-bd"/>
</dbReference>
<dbReference type="Pfam" id="PF00126">
    <property type="entry name" value="HTH_1"/>
    <property type="match status" value="1"/>
</dbReference>
<dbReference type="RefSeq" id="WP_106266877.1">
    <property type="nucleotide sequence ID" value="NZ_PVTX01000004.1"/>
</dbReference>
<accession>A0ABX5EHX5</accession>
<evidence type="ECO:0000259" key="5">
    <source>
        <dbReference type="PROSITE" id="PS50931"/>
    </source>
</evidence>
<dbReference type="InterPro" id="IPR036388">
    <property type="entry name" value="WH-like_DNA-bd_sf"/>
</dbReference>
<dbReference type="PROSITE" id="PS50931">
    <property type="entry name" value="HTH_LYSR"/>
    <property type="match status" value="1"/>
</dbReference>
<sequence>MPTPSADHLLVLLAVARTGRYTAAAAELGVTHTTVARTVAALERSLGDRVLVRGTDGWELTALGERATRAAEAVSDAVGRLVADDGEADPVTGVVRMTATDAFSAYVVPPAVVGLRREHPDLTVEAVTVTRRPAQHRSGVDIEVVVGDAPAPRAQVVPLGEFELGMYASRDYLAEHGTPQTVAELAGHGLVHFIDSMLQVDDLDTPRRLVPGIRDAMTSTNVFVHVEATRAGAGVGFVPCLAADRHSDLVRLLPDQVRDRLPYRALVHPESWRRPAVAAVLVALRRQVEVQRDALLGRSA</sequence>
<comment type="caution">
    <text evidence="6">The sequence shown here is derived from an EMBL/GenBank/DDBJ whole genome shotgun (WGS) entry which is preliminary data.</text>
</comment>
<keyword evidence="2" id="KW-0805">Transcription regulation</keyword>
<keyword evidence="3 6" id="KW-0238">DNA-binding</keyword>
<comment type="similarity">
    <text evidence="1">Belongs to the LysR transcriptional regulatory family.</text>
</comment>
<evidence type="ECO:0000256" key="1">
    <source>
        <dbReference type="ARBA" id="ARBA00009437"/>
    </source>
</evidence>
<dbReference type="PANTHER" id="PTHR30537:SF3">
    <property type="entry name" value="TRANSCRIPTIONAL REGULATORY PROTEIN"/>
    <property type="match status" value="1"/>
</dbReference>
<dbReference type="SUPFAM" id="SSF46785">
    <property type="entry name" value="Winged helix' DNA-binding domain"/>
    <property type="match status" value="1"/>
</dbReference>
<evidence type="ECO:0000256" key="4">
    <source>
        <dbReference type="ARBA" id="ARBA00023163"/>
    </source>
</evidence>
<evidence type="ECO:0000256" key="3">
    <source>
        <dbReference type="ARBA" id="ARBA00023125"/>
    </source>
</evidence>
<gene>
    <name evidence="6" type="ORF">BCL65_104237</name>
</gene>
<dbReference type="Gene3D" id="3.40.190.290">
    <property type="match status" value="1"/>
</dbReference>
<name>A0ABX5EHX5_9MICO</name>
<dbReference type="InterPro" id="IPR036390">
    <property type="entry name" value="WH_DNA-bd_sf"/>
</dbReference>
<dbReference type="Gene3D" id="1.10.10.10">
    <property type="entry name" value="Winged helix-like DNA-binding domain superfamily/Winged helix DNA-binding domain"/>
    <property type="match status" value="1"/>
</dbReference>
<evidence type="ECO:0000313" key="7">
    <source>
        <dbReference type="Proteomes" id="UP000239895"/>
    </source>
</evidence>
<protein>
    <submittedName>
        <fullName evidence="6">DNA-binding transcriptional LysR family regulator</fullName>
    </submittedName>
</protein>
<dbReference type="SUPFAM" id="SSF53850">
    <property type="entry name" value="Periplasmic binding protein-like II"/>
    <property type="match status" value="1"/>
</dbReference>